<evidence type="ECO:0000256" key="13">
    <source>
        <dbReference type="ARBA" id="ARBA00023180"/>
    </source>
</evidence>
<keyword evidence="14" id="KW-0449">Lipoprotein</keyword>
<feature type="region of interest" description="Disordered" evidence="16">
    <location>
        <begin position="99"/>
        <end position="143"/>
    </location>
</feature>
<evidence type="ECO:0000256" key="11">
    <source>
        <dbReference type="ARBA" id="ARBA00023136"/>
    </source>
</evidence>
<sequence>MRSSTVLLALATAVYAQIPGLPSCAQSCITSFGDCNPIDVGCICKAGGLIANLSCCVSKQCDATDQTAVIKFADSICAPYNSNLPTAATCASTAAATGSASSASSSSTGGSTMSTTSMTTEATAASSTESSAASSTSTNASASTTSGTAASSAASSAAASQSSTISTGGANSLQGMGLGMVLAGVVAAL</sequence>
<keyword evidence="8 15" id="KW-0479">Metal-binding</keyword>
<feature type="disulfide bond" evidence="15">
    <location>
        <begin position="35"/>
        <end position="42"/>
    </location>
</feature>
<comment type="similarity">
    <text evidence="3">Belongs to the RBT5 family.</text>
</comment>
<dbReference type="PANTHER" id="PTHR37928:SF2">
    <property type="entry name" value="GPI ANCHORED CFEM DOMAIN PROTEIN (AFU_ORTHOLOGUE AFUA_6G10580)"/>
    <property type="match status" value="1"/>
</dbReference>
<dbReference type="Proteomes" id="UP001303373">
    <property type="component" value="Chromosome 11"/>
</dbReference>
<evidence type="ECO:0000256" key="3">
    <source>
        <dbReference type="ARBA" id="ARBA00010031"/>
    </source>
</evidence>
<dbReference type="GO" id="GO:0005886">
    <property type="term" value="C:plasma membrane"/>
    <property type="evidence" value="ECO:0007669"/>
    <property type="project" value="UniProtKB-SubCell"/>
</dbReference>
<keyword evidence="13" id="KW-0325">Glycoprotein</keyword>
<protein>
    <recommendedName>
        <fullName evidence="18">CFEM domain-containing protein</fullName>
    </recommendedName>
</protein>
<evidence type="ECO:0000313" key="19">
    <source>
        <dbReference type="EMBL" id="WPH03722.1"/>
    </source>
</evidence>
<dbReference type="PANTHER" id="PTHR37928">
    <property type="entry name" value="CFEM DOMAIN PROTEIN (AFU_ORTHOLOGUE AFUA_6G14090)"/>
    <property type="match status" value="1"/>
</dbReference>
<keyword evidence="9 17" id="KW-0732">Signal</keyword>
<name>A0AAQ3MDD9_9PEZI</name>
<feature type="chain" id="PRO_5043027131" description="CFEM domain-containing protein" evidence="17">
    <location>
        <begin position="17"/>
        <end position="189"/>
    </location>
</feature>
<dbReference type="GO" id="GO:0098552">
    <property type="term" value="C:side of membrane"/>
    <property type="evidence" value="ECO:0007669"/>
    <property type="project" value="UniProtKB-KW"/>
</dbReference>
<evidence type="ECO:0000256" key="1">
    <source>
        <dbReference type="ARBA" id="ARBA00004609"/>
    </source>
</evidence>
<comment type="subcellular location">
    <subcellularLocation>
        <location evidence="1">Cell membrane</location>
        <topology evidence="1">Lipid-anchor</topology>
        <topology evidence="1">GPI-anchor</topology>
    </subcellularLocation>
    <subcellularLocation>
        <location evidence="2">Secreted</location>
    </subcellularLocation>
</comment>
<keyword evidence="12 15" id="KW-1015">Disulfide bond</keyword>
<evidence type="ECO:0000256" key="10">
    <source>
        <dbReference type="ARBA" id="ARBA00023004"/>
    </source>
</evidence>
<dbReference type="GO" id="GO:0046872">
    <property type="term" value="F:metal ion binding"/>
    <property type="evidence" value="ECO:0007669"/>
    <property type="project" value="UniProtKB-UniRule"/>
</dbReference>
<keyword evidence="11" id="KW-0472">Membrane</keyword>
<evidence type="ECO:0000256" key="14">
    <source>
        <dbReference type="ARBA" id="ARBA00023288"/>
    </source>
</evidence>
<keyword evidence="10 15" id="KW-0408">Iron</keyword>
<organism evidence="19 20">
    <name type="scientific">Acrodontium crateriforme</name>
    <dbReference type="NCBI Taxonomy" id="150365"/>
    <lineage>
        <taxon>Eukaryota</taxon>
        <taxon>Fungi</taxon>
        <taxon>Dikarya</taxon>
        <taxon>Ascomycota</taxon>
        <taxon>Pezizomycotina</taxon>
        <taxon>Dothideomycetes</taxon>
        <taxon>Dothideomycetidae</taxon>
        <taxon>Mycosphaerellales</taxon>
        <taxon>Teratosphaeriaceae</taxon>
        <taxon>Acrodontium</taxon>
    </lineage>
</organism>
<accession>A0AAQ3MDD9</accession>
<feature type="binding site" description="axial binding residue" evidence="15">
    <location>
        <position position="39"/>
    </location>
    <ligand>
        <name>heme</name>
        <dbReference type="ChEBI" id="CHEBI:30413"/>
    </ligand>
    <ligandPart>
        <name>Fe</name>
        <dbReference type="ChEBI" id="CHEBI:18248"/>
    </ligandPart>
</feature>
<gene>
    <name evidence="19" type="ORF">R9X50_00660500</name>
</gene>
<evidence type="ECO:0000256" key="16">
    <source>
        <dbReference type="SAM" id="MobiDB-lite"/>
    </source>
</evidence>
<evidence type="ECO:0000256" key="15">
    <source>
        <dbReference type="PROSITE-ProRule" id="PRU01356"/>
    </source>
</evidence>
<keyword evidence="20" id="KW-1185">Reference proteome</keyword>
<dbReference type="EMBL" id="CP138590">
    <property type="protein sequence ID" value="WPH03722.1"/>
    <property type="molecule type" value="Genomic_DNA"/>
</dbReference>
<evidence type="ECO:0000256" key="6">
    <source>
        <dbReference type="ARBA" id="ARBA00022617"/>
    </source>
</evidence>
<evidence type="ECO:0000313" key="20">
    <source>
        <dbReference type="Proteomes" id="UP001303373"/>
    </source>
</evidence>
<evidence type="ECO:0000256" key="5">
    <source>
        <dbReference type="ARBA" id="ARBA00022525"/>
    </source>
</evidence>
<feature type="domain" description="CFEM" evidence="18">
    <location>
        <begin position="1"/>
        <end position="104"/>
    </location>
</feature>
<reference evidence="19 20" key="1">
    <citation type="submission" date="2023-11" db="EMBL/GenBank/DDBJ databases">
        <title>An acidophilic fungus is an integral part of prey digestion in a carnivorous sundew plant.</title>
        <authorList>
            <person name="Tsai I.J."/>
        </authorList>
    </citation>
    <scope>NUCLEOTIDE SEQUENCE [LARGE SCALE GENOMIC DNA]</scope>
    <source>
        <strain evidence="19">169a</strain>
    </source>
</reference>
<dbReference type="InterPro" id="IPR051735">
    <property type="entry name" value="CFEM_domain"/>
</dbReference>
<evidence type="ECO:0000256" key="2">
    <source>
        <dbReference type="ARBA" id="ARBA00004613"/>
    </source>
</evidence>
<evidence type="ECO:0000256" key="8">
    <source>
        <dbReference type="ARBA" id="ARBA00022723"/>
    </source>
</evidence>
<evidence type="ECO:0000256" key="4">
    <source>
        <dbReference type="ARBA" id="ARBA00022475"/>
    </source>
</evidence>
<feature type="disulfide bond" evidence="15">
    <location>
        <begin position="44"/>
        <end position="77"/>
    </location>
</feature>
<dbReference type="PROSITE" id="PS52012">
    <property type="entry name" value="CFEM"/>
    <property type="match status" value="1"/>
</dbReference>
<comment type="caution">
    <text evidence="15">Lacks conserved residue(s) required for the propagation of feature annotation.</text>
</comment>
<dbReference type="InterPro" id="IPR008427">
    <property type="entry name" value="Extracellular_membr_CFEM_dom"/>
</dbReference>
<keyword evidence="5" id="KW-0964">Secreted</keyword>
<dbReference type="GO" id="GO:0005576">
    <property type="term" value="C:extracellular region"/>
    <property type="evidence" value="ECO:0007669"/>
    <property type="project" value="UniProtKB-SubCell"/>
</dbReference>
<dbReference type="Pfam" id="PF05730">
    <property type="entry name" value="CFEM"/>
    <property type="match status" value="1"/>
</dbReference>
<keyword evidence="6 15" id="KW-0349">Heme</keyword>
<dbReference type="AlphaFoldDB" id="A0AAQ3MDD9"/>
<keyword evidence="4" id="KW-1003">Cell membrane</keyword>
<evidence type="ECO:0000256" key="9">
    <source>
        <dbReference type="ARBA" id="ARBA00022729"/>
    </source>
</evidence>
<evidence type="ECO:0000256" key="7">
    <source>
        <dbReference type="ARBA" id="ARBA00022622"/>
    </source>
</evidence>
<evidence type="ECO:0000259" key="18">
    <source>
        <dbReference type="PROSITE" id="PS52012"/>
    </source>
</evidence>
<evidence type="ECO:0000256" key="17">
    <source>
        <dbReference type="SAM" id="SignalP"/>
    </source>
</evidence>
<proteinExistence type="inferred from homology"/>
<feature type="signal peptide" evidence="17">
    <location>
        <begin position="1"/>
        <end position="16"/>
    </location>
</feature>
<evidence type="ECO:0000256" key="12">
    <source>
        <dbReference type="ARBA" id="ARBA00023157"/>
    </source>
</evidence>
<keyword evidence="7" id="KW-0336">GPI-anchor</keyword>